<feature type="region of interest" description="Disordered" evidence="1">
    <location>
        <begin position="208"/>
        <end position="229"/>
    </location>
</feature>
<dbReference type="Proteomes" id="UP000077521">
    <property type="component" value="Unassembled WGS sequence"/>
</dbReference>
<reference evidence="2" key="1">
    <citation type="submission" date="2016-04" db="EMBL/GenBank/DDBJ databases">
        <authorList>
            <person name="Nguyen H.D."/>
            <person name="Samba Siva P."/>
            <person name="Cullis J."/>
            <person name="Levesque C.A."/>
            <person name="Hambleton S."/>
        </authorList>
    </citation>
    <scope>NUCLEOTIDE SEQUENCE</scope>
    <source>
        <strain evidence="2">DAOMC 236416</strain>
    </source>
</reference>
<gene>
    <name evidence="2" type="ORF">A4X13_0g2866</name>
</gene>
<evidence type="ECO:0000313" key="2">
    <source>
        <dbReference type="EMBL" id="KAE8255946.1"/>
    </source>
</evidence>
<feature type="region of interest" description="Disordered" evidence="1">
    <location>
        <begin position="269"/>
        <end position="380"/>
    </location>
</feature>
<sequence length="464" mass="50727">MDTDSHTAQAQVHTMHQQQQQQQQQQPAQNMPSLFIPRSHRTNPIGASSSQFSKAKLAHSSTKQLVDSHTQLLHVLRTTAAHLPPTARQRLEQDALILHKEIEVRNSSEATNDMRKGKGRADGAGDEEREVNGWILVRNQQQQAQAQLSNIDQLRGAIAHLQLDEAGPSQSAVAQEEDPLLQPKNMTLRQQLAHGLVTAGSAPLGSTPFALSNHSNSNSKPSNNSTINNMHSFQRRCSAGQGHILLLQPSSSALAEAEALQAADHLREMDEAERDRTQRLQAQQGRRTGRAPPKSRAGGEGSAMDIEPDQSNDAGGQPSWSFHPDNLFGDDDDDDEDDQGELASSMMTDSISQMSISQSTSSVMMNEDETTDPHRKVRRRIYDDGRLQEAEDNGDIPEISAAEQHALEAEQEARAVLDAEQPGRWAYEAIAARERMMLRQKHPATAPVSLASFNHGGGGGVGAR</sequence>
<feature type="compositionally biased region" description="Low complexity" evidence="1">
    <location>
        <begin position="212"/>
        <end position="229"/>
    </location>
</feature>
<reference evidence="2" key="2">
    <citation type="journal article" date="2019" name="IMA Fungus">
        <title>Genome sequencing and comparison of five Tilletia species to identify candidate genes for the detection of regulated species infecting wheat.</title>
        <authorList>
            <person name="Nguyen H.D.T."/>
            <person name="Sultana T."/>
            <person name="Kesanakurti P."/>
            <person name="Hambleton S."/>
        </authorList>
    </citation>
    <scope>NUCLEOTIDE SEQUENCE</scope>
    <source>
        <strain evidence="2">DAOMC 236416</strain>
    </source>
</reference>
<feature type="compositionally biased region" description="Polar residues" evidence="1">
    <location>
        <begin position="45"/>
        <end position="56"/>
    </location>
</feature>
<feature type="compositionally biased region" description="Polar residues" evidence="1">
    <location>
        <begin position="1"/>
        <end position="16"/>
    </location>
</feature>
<name>A0A177TE49_9BASI</name>
<protein>
    <submittedName>
        <fullName evidence="2">Uncharacterized protein</fullName>
    </submittedName>
</protein>
<evidence type="ECO:0000256" key="1">
    <source>
        <dbReference type="SAM" id="MobiDB-lite"/>
    </source>
</evidence>
<dbReference type="AlphaFoldDB" id="A0A177TE49"/>
<organism evidence="2 3">
    <name type="scientific">Tilletia indica</name>
    <dbReference type="NCBI Taxonomy" id="43049"/>
    <lineage>
        <taxon>Eukaryota</taxon>
        <taxon>Fungi</taxon>
        <taxon>Dikarya</taxon>
        <taxon>Basidiomycota</taxon>
        <taxon>Ustilaginomycotina</taxon>
        <taxon>Exobasidiomycetes</taxon>
        <taxon>Tilletiales</taxon>
        <taxon>Tilletiaceae</taxon>
        <taxon>Tilletia</taxon>
    </lineage>
</organism>
<dbReference type="EMBL" id="LWDF02000146">
    <property type="protein sequence ID" value="KAE8255946.1"/>
    <property type="molecule type" value="Genomic_DNA"/>
</dbReference>
<feature type="compositionally biased region" description="Basic and acidic residues" evidence="1">
    <location>
        <begin position="269"/>
        <end position="278"/>
    </location>
</feature>
<dbReference type="OrthoDB" id="10631738at2759"/>
<accession>A0A177TE49</accession>
<keyword evidence="3" id="KW-1185">Reference proteome</keyword>
<feature type="compositionally biased region" description="Low complexity" evidence="1">
    <location>
        <begin position="344"/>
        <end position="365"/>
    </location>
</feature>
<feature type="compositionally biased region" description="Low complexity" evidence="1">
    <location>
        <begin position="17"/>
        <end position="26"/>
    </location>
</feature>
<feature type="compositionally biased region" description="Basic and acidic residues" evidence="1">
    <location>
        <begin position="108"/>
        <end position="123"/>
    </location>
</feature>
<feature type="region of interest" description="Disordered" evidence="1">
    <location>
        <begin position="1"/>
        <end position="56"/>
    </location>
</feature>
<proteinExistence type="predicted"/>
<feature type="compositionally biased region" description="Polar residues" evidence="1">
    <location>
        <begin position="309"/>
        <end position="320"/>
    </location>
</feature>
<comment type="caution">
    <text evidence="2">The sequence shown here is derived from an EMBL/GenBank/DDBJ whole genome shotgun (WGS) entry which is preliminary data.</text>
</comment>
<feature type="region of interest" description="Disordered" evidence="1">
    <location>
        <begin position="108"/>
        <end position="127"/>
    </location>
</feature>
<feature type="compositionally biased region" description="Acidic residues" evidence="1">
    <location>
        <begin position="328"/>
        <end position="340"/>
    </location>
</feature>
<evidence type="ECO:0000313" key="3">
    <source>
        <dbReference type="Proteomes" id="UP000077521"/>
    </source>
</evidence>